<organism evidence="5 6">
    <name type="scientific">Proteus myxofaciens ATCC 19692</name>
    <dbReference type="NCBI Taxonomy" id="1354337"/>
    <lineage>
        <taxon>Bacteria</taxon>
        <taxon>Pseudomonadati</taxon>
        <taxon>Pseudomonadota</taxon>
        <taxon>Gammaproteobacteria</taxon>
        <taxon>Enterobacterales</taxon>
        <taxon>Morganellaceae</taxon>
        <taxon>Proteus</taxon>
    </lineage>
</organism>
<dbReference type="InterPro" id="IPR015797">
    <property type="entry name" value="NUDIX_hydrolase-like_dom_sf"/>
</dbReference>
<evidence type="ECO:0000256" key="1">
    <source>
        <dbReference type="ARBA" id="ARBA00001946"/>
    </source>
</evidence>
<keyword evidence="2 3" id="KW-0378">Hydrolase</keyword>
<dbReference type="SUPFAM" id="SSF55811">
    <property type="entry name" value="Nudix"/>
    <property type="match status" value="1"/>
</dbReference>
<dbReference type="PANTHER" id="PTHR43736:SF1">
    <property type="entry name" value="DIHYDRONEOPTERIN TRIPHOSPHATE DIPHOSPHATASE"/>
    <property type="match status" value="1"/>
</dbReference>
<dbReference type="PROSITE" id="PS00893">
    <property type="entry name" value="NUDIX_BOX"/>
    <property type="match status" value="1"/>
</dbReference>
<dbReference type="PANTHER" id="PTHR43736">
    <property type="entry name" value="ADP-RIBOSE PYROPHOSPHATASE"/>
    <property type="match status" value="1"/>
</dbReference>
<dbReference type="PROSITE" id="PS51462">
    <property type="entry name" value="NUDIX"/>
    <property type="match status" value="1"/>
</dbReference>
<dbReference type="Gene3D" id="3.90.79.10">
    <property type="entry name" value="Nucleoside Triphosphate Pyrophosphohydrolase"/>
    <property type="match status" value="1"/>
</dbReference>
<evidence type="ECO:0000259" key="4">
    <source>
        <dbReference type="PROSITE" id="PS51462"/>
    </source>
</evidence>
<dbReference type="CDD" id="cd03674">
    <property type="entry name" value="NUDIX_Hydrolase"/>
    <property type="match status" value="1"/>
</dbReference>
<dbReference type="InterPro" id="IPR020476">
    <property type="entry name" value="Nudix_hydrolase"/>
</dbReference>
<evidence type="ECO:0000256" key="3">
    <source>
        <dbReference type="RuleBase" id="RU003476"/>
    </source>
</evidence>
<dbReference type="GO" id="GO:0016787">
    <property type="term" value="F:hydrolase activity"/>
    <property type="evidence" value="ECO:0007669"/>
    <property type="project" value="UniProtKB-KW"/>
</dbReference>
<dbReference type="Pfam" id="PF00293">
    <property type="entry name" value="NUDIX"/>
    <property type="match status" value="1"/>
</dbReference>
<dbReference type="InterPro" id="IPR020084">
    <property type="entry name" value="NUDIX_hydrolase_CS"/>
</dbReference>
<dbReference type="Proteomes" id="UP000094023">
    <property type="component" value="Unassembled WGS sequence"/>
</dbReference>
<dbReference type="RefSeq" id="WP_066745496.1">
    <property type="nucleotide sequence ID" value="NZ_LXEN01000007.1"/>
</dbReference>
<dbReference type="EMBL" id="LXEN01000007">
    <property type="protein sequence ID" value="OAT38874.1"/>
    <property type="molecule type" value="Genomic_DNA"/>
</dbReference>
<evidence type="ECO:0000313" key="5">
    <source>
        <dbReference type="EMBL" id="OAT38874.1"/>
    </source>
</evidence>
<dbReference type="EC" id="3.-.-.-" evidence="5"/>
<dbReference type="PRINTS" id="PR00502">
    <property type="entry name" value="NUDIXFAMILY"/>
</dbReference>
<gene>
    <name evidence="5" type="ORF">M983_0139</name>
</gene>
<dbReference type="STRING" id="1354337.M983_0139"/>
<comment type="caution">
    <text evidence="5">The sequence shown here is derived from an EMBL/GenBank/DDBJ whole genome shotgun (WGS) entry which is preliminary data.</text>
</comment>
<dbReference type="PATRIC" id="fig|1354337.4.peg.146"/>
<comment type="cofactor">
    <cofactor evidence="1">
        <name>Mg(2+)</name>
        <dbReference type="ChEBI" id="CHEBI:18420"/>
    </cofactor>
</comment>
<reference evidence="5 6" key="1">
    <citation type="submission" date="2016-04" db="EMBL/GenBank/DDBJ databases">
        <title>ATOL: Assembling a taxonomically balanced genome-scale reconstruction of the evolutionary history of the Enterobacteriaceae.</title>
        <authorList>
            <person name="Plunkett G.III."/>
            <person name="Neeno-Eckwall E.C."/>
            <person name="Glasner J.D."/>
            <person name="Perna N.T."/>
        </authorList>
    </citation>
    <scope>NUCLEOTIDE SEQUENCE [LARGE SCALE GENOMIC DNA]</scope>
    <source>
        <strain evidence="5 6">ATCC 19692</strain>
    </source>
</reference>
<proteinExistence type="inferred from homology"/>
<feature type="domain" description="Nudix hydrolase" evidence="4">
    <location>
        <begin position="7"/>
        <end position="150"/>
    </location>
</feature>
<protein>
    <submittedName>
        <fullName evidence="5">Mut/nudix family protein</fullName>
        <ecNumber evidence="5">3.-.-.-</ecNumber>
    </submittedName>
</protein>
<sequence length="162" mass="18714">MTQENITTHFTATGIVFNQEGKFLLHLHPKIDCWLPPGGHIEQNEEPQNAVLREIEEETGLQCKCLNYQTELSLNLINSDVIELVKPLAILKEPIHDKKQGFHYHIDMIYLCIPLPNSQLTNNSFQWLSLDELKQKNTPLDVIRLIELTNRLLTKEVISFSK</sequence>
<keyword evidence="6" id="KW-1185">Reference proteome</keyword>
<comment type="similarity">
    <text evidence="3">Belongs to the Nudix hydrolase family.</text>
</comment>
<name>A0A198GPU4_9GAMM</name>
<dbReference type="InterPro" id="IPR000086">
    <property type="entry name" value="NUDIX_hydrolase_dom"/>
</dbReference>
<dbReference type="AlphaFoldDB" id="A0A198GPU4"/>
<dbReference type="OrthoDB" id="129709at2"/>
<evidence type="ECO:0000256" key="2">
    <source>
        <dbReference type="ARBA" id="ARBA00022801"/>
    </source>
</evidence>
<evidence type="ECO:0000313" key="6">
    <source>
        <dbReference type="Proteomes" id="UP000094023"/>
    </source>
</evidence>
<accession>A0A198GPU4</accession>